<dbReference type="EMBL" id="JAUYVI010000003">
    <property type="protein sequence ID" value="MDQ7247875.1"/>
    <property type="molecule type" value="Genomic_DNA"/>
</dbReference>
<reference evidence="2" key="1">
    <citation type="submission" date="2023-08" db="EMBL/GenBank/DDBJ databases">
        <title>Rhodospirillaceae gen. nov., a novel taxon isolated from the Yangtze River Yuezi River estuary sludge.</title>
        <authorList>
            <person name="Ruan L."/>
        </authorList>
    </citation>
    <scope>NUCLEOTIDE SEQUENCE [LARGE SCALE GENOMIC DNA]</scope>
    <source>
        <strain evidence="2">R-7</strain>
    </source>
</reference>
<proteinExistence type="predicted"/>
<keyword evidence="2" id="KW-1185">Reference proteome</keyword>
<protein>
    <submittedName>
        <fullName evidence="1">PAS domain-containing protein</fullName>
    </submittedName>
</protein>
<evidence type="ECO:0000313" key="1">
    <source>
        <dbReference type="EMBL" id="MDQ7247875.1"/>
    </source>
</evidence>
<dbReference type="InterPro" id="IPR009922">
    <property type="entry name" value="DUF1457"/>
</dbReference>
<evidence type="ECO:0000313" key="2">
    <source>
        <dbReference type="Proteomes" id="UP001230156"/>
    </source>
</evidence>
<sequence>MTTDQEWLGEILYLDEPTGRSAMIALVRAHWESLRNGRRFPPRSEIDPTAIYNALPYVSVLQYQHEPYRIQFRLVGNEVGRLYGRSVQGRFIDEMDWDPQDIADTTHIYDRLYREAKPLYGLSYTNFQAKADRVFEWAALPLSDDGERVTHAISIDDYTMVTPRGGKLF</sequence>
<organism evidence="1 2">
    <name type="scientific">Dongia sedimenti</name>
    <dbReference type="NCBI Taxonomy" id="3064282"/>
    <lineage>
        <taxon>Bacteria</taxon>
        <taxon>Pseudomonadati</taxon>
        <taxon>Pseudomonadota</taxon>
        <taxon>Alphaproteobacteria</taxon>
        <taxon>Rhodospirillales</taxon>
        <taxon>Dongiaceae</taxon>
        <taxon>Dongia</taxon>
    </lineage>
</organism>
<comment type="caution">
    <text evidence="1">The sequence shown here is derived from an EMBL/GenBank/DDBJ whole genome shotgun (WGS) entry which is preliminary data.</text>
</comment>
<dbReference type="Pfam" id="PF07310">
    <property type="entry name" value="PAS_5"/>
    <property type="match status" value="1"/>
</dbReference>
<gene>
    <name evidence="1" type="ORF">Q8A70_09365</name>
</gene>
<name>A0ABU0YL75_9PROT</name>
<dbReference type="RefSeq" id="WP_379955316.1">
    <property type="nucleotide sequence ID" value="NZ_JAUYVI010000003.1"/>
</dbReference>
<accession>A0ABU0YL75</accession>
<dbReference type="Proteomes" id="UP001230156">
    <property type="component" value="Unassembled WGS sequence"/>
</dbReference>